<evidence type="ECO:0000313" key="5">
    <source>
        <dbReference type="EMBL" id="RED46458.1"/>
    </source>
</evidence>
<dbReference type="GO" id="GO:0043565">
    <property type="term" value="F:sequence-specific DNA binding"/>
    <property type="evidence" value="ECO:0007669"/>
    <property type="project" value="InterPro"/>
</dbReference>
<dbReference type="InterPro" id="IPR019887">
    <property type="entry name" value="Tscrpt_reg_AsnC/Lrp_C"/>
</dbReference>
<evidence type="ECO:0000313" key="6">
    <source>
        <dbReference type="Proteomes" id="UP000256980"/>
    </source>
</evidence>
<keyword evidence="2" id="KW-0238">DNA-binding</keyword>
<sequence>MIPKIQMDTIDEKIIKMLSANARESFATIGKSVDLSAPAVGKRVKQLEEKGFILGYSLHLNHEKFGVNVKAYINLKIHQSSTLRTASNQIKNIEEVQRCDRITGEDSLCILAYFKSNKDLVTLLERISQYGVPNTNIILES</sequence>
<keyword evidence="3" id="KW-0804">Transcription</keyword>
<dbReference type="GO" id="GO:0005829">
    <property type="term" value="C:cytosol"/>
    <property type="evidence" value="ECO:0007669"/>
    <property type="project" value="TreeGrafter"/>
</dbReference>
<evidence type="ECO:0000256" key="3">
    <source>
        <dbReference type="ARBA" id="ARBA00023163"/>
    </source>
</evidence>
<dbReference type="RefSeq" id="WP_147299158.1">
    <property type="nucleotide sequence ID" value="NZ_QRDV01000001.1"/>
</dbReference>
<dbReference type="Proteomes" id="UP000256980">
    <property type="component" value="Unassembled WGS sequence"/>
</dbReference>
<dbReference type="InterPro" id="IPR019888">
    <property type="entry name" value="Tscrpt_reg_AsnC-like"/>
</dbReference>
<dbReference type="InterPro" id="IPR036388">
    <property type="entry name" value="WH-like_DNA-bd_sf"/>
</dbReference>
<dbReference type="PANTHER" id="PTHR30154:SF53">
    <property type="entry name" value="HTH-TYPE TRANSCRIPTIONAL REGULATOR LRPC"/>
    <property type="match status" value="1"/>
</dbReference>
<dbReference type="SMART" id="SM00344">
    <property type="entry name" value="HTH_ASNC"/>
    <property type="match status" value="1"/>
</dbReference>
<organism evidence="5 6">
    <name type="scientific">Winogradskyella eximia</name>
    <dbReference type="NCBI Taxonomy" id="262006"/>
    <lineage>
        <taxon>Bacteria</taxon>
        <taxon>Pseudomonadati</taxon>
        <taxon>Bacteroidota</taxon>
        <taxon>Flavobacteriia</taxon>
        <taxon>Flavobacteriales</taxon>
        <taxon>Flavobacteriaceae</taxon>
        <taxon>Winogradskyella</taxon>
    </lineage>
</organism>
<accession>A0A3D9HAF2</accession>
<dbReference type="Gene3D" id="3.30.70.920">
    <property type="match status" value="1"/>
</dbReference>
<dbReference type="GO" id="GO:0043200">
    <property type="term" value="P:response to amino acid"/>
    <property type="evidence" value="ECO:0007669"/>
    <property type="project" value="TreeGrafter"/>
</dbReference>
<keyword evidence="1" id="KW-0805">Transcription regulation</keyword>
<name>A0A3D9HAF2_9FLAO</name>
<comment type="caution">
    <text evidence="5">The sequence shown here is derived from an EMBL/GenBank/DDBJ whole genome shotgun (WGS) entry which is preliminary data.</text>
</comment>
<dbReference type="SUPFAM" id="SSF46785">
    <property type="entry name" value="Winged helix' DNA-binding domain"/>
    <property type="match status" value="1"/>
</dbReference>
<dbReference type="InterPro" id="IPR036390">
    <property type="entry name" value="WH_DNA-bd_sf"/>
</dbReference>
<dbReference type="Pfam" id="PF13404">
    <property type="entry name" value="HTH_AsnC-type"/>
    <property type="match status" value="1"/>
</dbReference>
<dbReference type="PANTHER" id="PTHR30154">
    <property type="entry name" value="LEUCINE-RESPONSIVE REGULATORY PROTEIN"/>
    <property type="match status" value="1"/>
</dbReference>
<evidence type="ECO:0000256" key="1">
    <source>
        <dbReference type="ARBA" id="ARBA00023015"/>
    </source>
</evidence>
<proteinExistence type="predicted"/>
<dbReference type="SUPFAM" id="SSF54909">
    <property type="entry name" value="Dimeric alpha+beta barrel"/>
    <property type="match status" value="1"/>
</dbReference>
<dbReference type="Gene3D" id="1.10.10.10">
    <property type="entry name" value="Winged helix-like DNA-binding domain superfamily/Winged helix DNA-binding domain"/>
    <property type="match status" value="1"/>
</dbReference>
<dbReference type="InterPro" id="IPR011008">
    <property type="entry name" value="Dimeric_a/b-barrel"/>
</dbReference>
<dbReference type="EMBL" id="QRDV01000001">
    <property type="protein sequence ID" value="RED46458.1"/>
    <property type="molecule type" value="Genomic_DNA"/>
</dbReference>
<dbReference type="OrthoDB" id="9800326at2"/>
<dbReference type="AlphaFoldDB" id="A0A3D9HAF2"/>
<dbReference type="Pfam" id="PF01037">
    <property type="entry name" value="AsnC_trans_reg"/>
    <property type="match status" value="1"/>
</dbReference>
<dbReference type="PRINTS" id="PR00033">
    <property type="entry name" value="HTHASNC"/>
</dbReference>
<dbReference type="InterPro" id="IPR000485">
    <property type="entry name" value="AsnC-type_HTH_dom"/>
</dbReference>
<feature type="domain" description="HTH asnC-type" evidence="4">
    <location>
        <begin position="7"/>
        <end position="68"/>
    </location>
</feature>
<dbReference type="PROSITE" id="PS50956">
    <property type="entry name" value="HTH_ASNC_2"/>
    <property type="match status" value="1"/>
</dbReference>
<reference evidence="5 6" key="1">
    <citation type="submission" date="2018-07" db="EMBL/GenBank/DDBJ databases">
        <title>Genomic Encyclopedia of Type Strains, Phase III (KMG-III): the genomes of soil and plant-associated and newly described type strains.</title>
        <authorList>
            <person name="Whitman W."/>
        </authorList>
    </citation>
    <scope>NUCLEOTIDE SEQUENCE [LARGE SCALE GENOMIC DNA]</scope>
    <source>
        <strain evidence="5 6">CECT 7946</strain>
    </source>
</reference>
<evidence type="ECO:0000259" key="4">
    <source>
        <dbReference type="PROSITE" id="PS50956"/>
    </source>
</evidence>
<keyword evidence="6" id="KW-1185">Reference proteome</keyword>
<evidence type="ECO:0000256" key="2">
    <source>
        <dbReference type="ARBA" id="ARBA00023125"/>
    </source>
</evidence>
<gene>
    <name evidence="5" type="ORF">DFQ10_101228</name>
</gene>
<protein>
    <submittedName>
        <fullName evidence="5">AsnC family transcriptional regulator</fullName>
    </submittedName>
</protein>